<protein>
    <submittedName>
        <fullName evidence="2">Uncharacterized protein</fullName>
    </submittedName>
</protein>
<dbReference type="Proteomes" id="UP000196531">
    <property type="component" value="Unassembled WGS sequence"/>
</dbReference>
<dbReference type="EMBL" id="MAAO01000008">
    <property type="protein sequence ID" value="OUR95313.1"/>
    <property type="molecule type" value="Genomic_DNA"/>
</dbReference>
<dbReference type="AlphaFoldDB" id="A0A1Y5F400"/>
<name>A0A1Y5F400_9BACT</name>
<sequence>MNLSKIIALVAIISMTGANAAETTAATTATQTTTTTSSNSLSDLYKQLEDGPASLSYSASFGLSRNAAHEYTGYTQSHSITTGYSLTDVDRVSLYTKYAMKENINISDEEQENMSTSEKIGAGGDYGYWDRIQLTYKRSGLRNQKDHGYNLSAGIDYRYYPNAQYREQFANRRGLIRPHITLTKSWDNGFGIWNKFNIAKDIRKNNSKNVSQGYFYLITDQSYSINDKFAVGITEEWFSAHNPKQGEDYEGATVRSSYDMTATAYASYQILPKVSLSLEVGSTIFKGFDQRFFAHDIWNSASWALGASFSVF</sequence>
<reference evidence="3" key="1">
    <citation type="journal article" date="2017" name="Proc. Natl. Acad. Sci. U.S.A.">
        <title>Simulation of Deepwater Horizon oil plume reveals substrate specialization within a complex community of hydrocarbon-degraders.</title>
        <authorList>
            <person name="Hu P."/>
            <person name="Dubinsky E.A."/>
            <person name="Probst A.J."/>
            <person name="Wang J."/>
            <person name="Sieber C.M.K."/>
            <person name="Tom L.M."/>
            <person name="Gardinali P."/>
            <person name="Banfield J.F."/>
            <person name="Atlas R.M."/>
            <person name="Andersen G.L."/>
        </authorList>
    </citation>
    <scope>NUCLEOTIDE SEQUENCE [LARGE SCALE GENOMIC DNA]</scope>
</reference>
<proteinExistence type="predicted"/>
<keyword evidence="1" id="KW-0732">Signal</keyword>
<evidence type="ECO:0000313" key="3">
    <source>
        <dbReference type="Proteomes" id="UP000196531"/>
    </source>
</evidence>
<gene>
    <name evidence="2" type="ORF">A9Q84_15860</name>
</gene>
<accession>A0A1Y5F400</accession>
<organism evidence="2 3">
    <name type="scientific">Halobacteriovorax marinus</name>
    <dbReference type="NCBI Taxonomy" id="97084"/>
    <lineage>
        <taxon>Bacteria</taxon>
        <taxon>Pseudomonadati</taxon>
        <taxon>Bdellovibrionota</taxon>
        <taxon>Bacteriovoracia</taxon>
        <taxon>Bacteriovoracales</taxon>
        <taxon>Halobacteriovoraceae</taxon>
        <taxon>Halobacteriovorax</taxon>
    </lineage>
</organism>
<feature type="signal peptide" evidence="1">
    <location>
        <begin position="1"/>
        <end position="20"/>
    </location>
</feature>
<feature type="chain" id="PRO_5012509008" evidence="1">
    <location>
        <begin position="21"/>
        <end position="312"/>
    </location>
</feature>
<evidence type="ECO:0000256" key="1">
    <source>
        <dbReference type="SAM" id="SignalP"/>
    </source>
</evidence>
<evidence type="ECO:0000313" key="2">
    <source>
        <dbReference type="EMBL" id="OUR95313.1"/>
    </source>
</evidence>
<comment type="caution">
    <text evidence="2">The sequence shown here is derived from an EMBL/GenBank/DDBJ whole genome shotgun (WGS) entry which is preliminary data.</text>
</comment>